<evidence type="ECO:0000256" key="16">
    <source>
        <dbReference type="ARBA" id="ARBA00032510"/>
    </source>
</evidence>
<protein>
    <recommendedName>
        <fullName evidence="7">Dihydrofolate synthase/folylpolyglutamate synthase</fullName>
        <ecNumber evidence="5">6.3.2.12</ecNumber>
        <ecNumber evidence="6">6.3.2.17</ecNumber>
    </recommendedName>
    <alternativeName>
        <fullName evidence="16">Folylpoly-gamma-glutamate synthetase-dihydrofolate synthetase</fullName>
    </alternativeName>
    <alternativeName>
        <fullName evidence="14">Folylpolyglutamate synthetase</fullName>
    </alternativeName>
    <alternativeName>
        <fullName evidence="15">Tetrahydrofolylpolyglutamate synthase</fullName>
    </alternativeName>
</protein>
<feature type="domain" description="Mur ligase C-terminal" evidence="22">
    <location>
        <begin position="290"/>
        <end position="410"/>
    </location>
</feature>
<comment type="catalytic activity">
    <reaction evidence="18">
        <text>10-formyltetrahydrofolyl-(gamma-L-Glu)(n) + L-glutamate + ATP = 10-formyltetrahydrofolyl-(gamma-L-Glu)(n+1) + ADP + phosphate + H(+)</text>
        <dbReference type="Rhea" id="RHEA:51904"/>
        <dbReference type="Rhea" id="RHEA-COMP:13088"/>
        <dbReference type="Rhea" id="RHEA-COMP:14300"/>
        <dbReference type="ChEBI" id="CHEBI:15378"/>
        <dbReference type="ChEBI" id="CHEBI:29985"/>
        <dbReference type="ChEBI" id="CHEBI:30616"/>
        <dbReference type="ChEBI" id="CHEBI:43474"/>
        <dbReference type="ChEBI" id="CHEBI:134413"/>
        <dbReference type="ChEBI" id="CHEBI:456216"/>
        <dbReference type="EC" id="6.3.2.17"/>
    </reaction>
</comment>
<evidence type="ECO:0000256" key="11">
    <source>
        <dbReference type="ARBA" id="ARBA00022840"/>
    </source>
</evidence>
<comment type="pathway">
    <text evidence="3">Cofactor biosynthesis; tetrahydrofolylpolyglutamate biosynthesis.</text>
</comment>
<evidence type="ECO:0000256" key="13">
    <source>
        <dbReference type="ARBA" id="ARBA00022909"/>
    </source>
</evidence>
<evidence type="ECO:0000256" key="7">
    <source>
        <dbReference type="ARBA" id="ARBA00019357"/>
    </source>
</evidence>
<comment type="catalytic activity">
    <reaction evidence="17">
        <text>(6S)-5,6,7,8-tetrahydrofolyl-(gamma-L-Glu)(n) + L-glutamate + ATP = (6S)-5,6,7,8-tetrahydrofolyl-(gamma-L-Glu)(n+1) + ADP + phosphate + H(+)</text>
        <dbReference type="Rhea" id="RHEA:10580"/>
        <dbReference type="Rhea" id="RHEA-COMP:14738"/>
        <dbReference type="Rhea" id="RHEA-COMP:14740"/>
        <dbReference type="ChEBI" id="CHEBI:15378"/>
        <dbReference type="ChEBI" id="CHEBI:29985"/>
        <dbReference type="ChEBI" id="CHEBI:30616"/>
        <dbReference type="ChEBI" id="CHEBI:43474"/>
        <dbReference type="ChEBI" id="CHEBI:141005"/>
        <dbReference type="ChEBI" id="CHEBI:456216"/>
        <dbReference type="EC" id="6.3.2.17"/>
    </reaction>
</comment>
<dbReference type="SUPFAM" id="SSF53623">
    <property type="entry name" value="MurD-like peptide ligases, catalytic domain"/>
    <property type="match status" value="1"/>
</dbReference>
<dbReference type="EC" id="6.3.2.17" evidence="6"/>
<evidence type="ECO:0000256" key="6">
    <source>
        <dbReference type="ARBA" id="ARBA00013025"/>
    </source>
</evidence>
<comment type="caution">
    <text evidence="24">The sequence shown here is derived from an EMBL/GenBank/DDBJ whole genome shotgun (WGS) entry which is preliminary data.</text>
</comment>
<comment type="function">
    <text evidence="1">Functions in two distinct reactions of the de novo folate biosynthetic pathway. Catalyzes the addition of a glutamate residue to dihydropteroate (7,8-dihydropteroate or H2Pte) to form dihydrofolate (7,8-dihydrofolate monoglutamate or H2Pte-Glu). Also catalyzes successive additions of L-glutamate to tetrahydrofolate or 10-formyltetrahydrofolate or 5,10-methylenetetrahydrofolate, leading to folylpolyglutamate derivatives.</text>
</comment>
<name>A0ABQ6GQI8_9GAMM</name>
<dbReference type="Proteomes" id="UP001157186">
    <property type="component" value="Unassembled WGS sequence"/>
</dbReference>
<reference evidence="24 25" key="1">
    <citation type="submission" date="2023-03" db="EMBL/GenBank/DDBJ databases">
        <title>Draft genome sequence of Thalassotalea insulae KCTC 62186T.</title>
        <authorList>
            <person name="Sawabe T."/>
        </authorList>
    </citation>
    <scope>NUCLEOTIDE SEQUENCE [LARGE SCALE GENOMIC DNA]</scope>
    <source>
        <strain evidence="24 25">KCTC 62186</strain>
    </source>
</reference>
<evidence type="ECO:0000256" key="5">
    <source>
        <dbReference type="ARBA" id="ARBA00013023"/>
    </source>
</evidence>
<evidence type="ECO:0000256" key="17">
    <source>
        <dbReference type="ARBA" id="ARBA00047493"/>
    </source>
</evidence>
<evidence type="ECO:0000259" key="22">
    <source>
        <dbReference type="Pfam" id="PF02875"/>
    </source>
</evidence>
<gene>
    <name evidence="24" type="primary">folC</name>
    <name evidence="24" type="ORF">tinsulaeT_07790</name>
</gene>
<dbReference type="SUPFAM" id="SSF53244">
    <property type="entry name" value="MurD-like peptide ligases, peptide-binding domain"/>
    <property type="match status" value="1"/>
</dbReference>
<comment type="catalytic activity">
    <reaction evidence="20">
        <text>7,8-dihydropteroate + L-glutamate + ATP = 7,8-dihydrofolate + ADP + phosphate + H(+)</text>
        <dbReference type="Rhea" id="RHEA:23584"/>
        <dbReference type="ChEBI" id="CHEBI:15378"/>
        <dbReference type="ChEBI" id="CHEBI:17839"/>
        <dbReference type="ChEBI" id="CHEBI:29985"/>
        <dbReference type="ChEBI" id="CHEBI:30616"/>
        <dbReference type="ChEBI" id="CHEBI:43474"/>
        <dbReference type="ChEBI" id="CHEBI:57451"/>
        <dbReference type="ChEBI" id="CHEBI:456216"/>
        <dbReference type="EC" id="6.3.2.12"/>
    </reaction>
</comment>
<comment type="catalytic activity">
    <reaction evidence="19">
        <text>(6R)-5,10-methylenetetrahydrofolyl-(gamma-L-Glu)(n) + L-glutamate + ATP = (6R)-5,10-methylenetetrahydrofolyl-(gamma-L-Glu)(n+1) + ADP + phosphate + H(+)</text>
        <dbReference type="Rhea" id="RHEA:51912"/>
        <dbReference type="Rhea" id="RHEA-COMP:13257"/>
        <dbReference type="Rhea" id="RHEA-COMP:13258"/>
        <dbReference type="ChEBI" id="CHEBI:15378"/>
        <dbReference type="ChEBI" id="CHEBI:29985"/>
        <dbReference type="ChEBI" id="CHEBI:30616"/>
        <dbReference type="ChEBI" id="CHEBI:43474"/>
        <dbReference type="ChEBI" id="CHEBI:136572"/>
        <dbReference type="ChEBI" id="CHEBI:456216"/>
        <dbReference type="EC" id="6.3.2.17"/>
    </reaction>
</comment>
<evidence type="ECO:0000259" key="23">
    <source>
        <dbReference type="Pfam" id="PF08245"/>
    </source>
</evidence>
<evidence type="ECO:0000256" key="1">
    <source>
        <dbReference type="ARBA" id="ARBA00002714"/>
    </source>
</evidence>
<keyword evidence="11 21" id="KW-0067">ATP-binding</keyword>
<dbReference type="InterPro" id="IPR004101">
    <property type="entry name" value="Mur_ligase_C"/>
</dbReference>
<evidence type="ECO:0000256" key="14">
    <source>
        <dbReference type="ARBA" id="ARBA00030048"/>
    </source>
</evidence>
<evidence type="ECO:0000256" key="20">
    <source>
        <dbReference type="ARBA" id="ARBA00049161"/>
    </source>
</evidence>
<keyword evidence="8 21" id="KW-0436">Ligase</keyword>
<comment type="similarity">
    <text evidence="4 21">Belongs to the folylpolyglutamate synthase family.</text>
</comment>
<keyword evidence="10 21" id="KW-0547">Nucleotide-binding</keyword>
<evidence type="ECO:0000313" key="24">
    <source>
        <dbReference type="EMBL" id="GLX77439.1"/>
    </source>
</evidence>
<evidence type="ECO:0000256" key="21">
    <source>
        <dbReference type="PIRNR" id="PIRNR001563"/>
    </source>
</evidence>
<dbReference type="PROSITE" id="PS01012">
    <property type="entry name" value="FOLYLPOLYGLU_SYNT_2"/>
    <property type="match status" value="1"/>
</dbReference>
<dbReference type="Pfam" id="PF08245">
    <property type="entry name" value="Mur_ligase_M"/>
    <property type="match status" value="1"/>
</dbReference>
<dbReference type="RefSeq" id="WP_284243293.1">
    <property type="nucleotide sequence ID" value="NZ_BSST01000001.1"/>
</dbReference>
<evidence type="ECO:0000256" key="12">
    <source>
        <dbReference type="ARBA" id="ARBA00022842"/>
    </source>
</evidence>
<dbReference type="InterPro" id="IPR036565">
    <property type="entry name" value="Mur-like_cat_sf"/>
</dbReference>
<dbReference type="InterPro" id="IPR018109">
    <property type="entry name" value="Folylpolyglutamate_synth_CS"/>
</dbReference>
<dbReference type="NCBIfam" id="NF008101">
    <property type="entry name" value="PRK10846.1"/>
    <property type="match status" value="1"/>
</dbReference>
<keyword evidence="12" id="KW-0460">Magnesium</keyword>
<keyword evidence="13" id="KW-0289">Folate biosynthesis</keyword>
<organism evidence="24 25">
    <name type="scientific">Thalassotalea insulae</name>
    <dbReference type="NCBI Taxonomy" id="2056778"/>
    <lineage>
        <taxon>Bacteria</taxon>
        <taxon>Pseudomonadati</taxon>
        <taxon>Pseudomonadota</taxon>
        <taxon>Gammaproteobacteria</taxon>
        <taxon>Alteromonadales</taxon>
        <taxon>Colwelliaceae</taxon>
        <taxon>Thalassotalea</taxon>
    </lineage>
</organism>
<dbReference type="EC" id="6.3.2.12" evidence="5"/>
<dbReference type="PANTHER" id="PTHR11136:SF0">
    <property type="entry name" value="DIHYDROFOLATE SYNTHETASE-RELATED"/>
    <property type="match status" value="1"/>
</dbReference>
<evidence type="ECO:0000256" key="10">
    <source>
        <dbReference type="ARBA" id="ARBA00022741"/>
    </source>
</evidence>
<dbReference type="Pfam" id="PF02875">
    <property type="entry name" value="Mur_ligase_C"/>
    <property type="match status" value="1"/>
</dbReference>
<dbReference type="Gene3D" id="3.40.1190.10">
    <property type="entry name" value="Mur-like, catalytic domain"/>
    <property type="match status" value="1"/>
</dbReference>
<evidence type="ECO:0000256" key="4">
    <source>
        <dbReference type="ARBA" id="ARBA00008276"/>
    </source>
</evidence>
<evidence type="ECO:0000256" key="3">
    <source>
        <dbReference type="ARBA" id="ARBA00005150"/>
    </source>
</evidence>
<sequence length="421" mass="46801">MSEIIKSHSERTLDEWLYYLESIHPSEIDMGLERIAVVAKRLAIDLSFAQVVTVAGTNGKGTTCAFIENALLMEQRSVAVYSSPHITEFNERLRINQKDVADQPLVRAFEQIEQARAEISLTYYEYTTLAALLVLMSVKPEFIILEVGLGGRLDATNIIDANIAVITTIDLDHQAFLGNTREAIGAEKAGILRPQQPAVIGDKQPPASVLSYGEQLSANLYCRGRQFTIEPQQDGNRWRWQSEQVIYELLPRPHIPQDNVATALMVLKLLAIELSNQQVITLIEQTKVAGRTEILVDGCQVMLDVGHNPLAARYLADQVKEVSAKQVHAVVGMLSDKDIVNTIKPLIPYIDHWYLCSLDVARGANAAQLREVFTEQDAKNLLSFDNVSEGYKMAKAHAGKQDLILVFGSFVTVAQVKSLYN</sequence>
<evidence type="ECO:0000256" key="9">
    <source>
        <dbReference type="ARBA" id="ARBA00022723"/>
    </source>
</evidence>
<accession>A0ABQ6GQI8</accession>
<dbReference type="InterPro" id="IPR036615">
    <property type="entry name" value="Mur_ligase_C_dom_sf"/>
</dbReference>
<dbReference type="InterPro" id="IPR013221">
    <property type="entry name" value="Mur_ligase_cen"/>
</dbReference>
<dbReference type="InterPro" id="IPR001645">
    <property type="entry name" value="Folylpolyglutamate_synth"/>
</dbReference>
<proteinExistence type="inferred from homology"/>
<dbReference type="PANTHER" id="PTHR11136">
    <property type="entry name" value="FOLYLPOLYGLUTAMATE SYNTHASE-RELATED"/>
    <property type="match status" value="1"/>
</dbReference>
<dbReference type="PIRSF" id="PIRSF001563">
    <property type="entry name" value="Folylpolyglu_synth"/>
    <property type="match status" value="1"/>
</dbReference>
<feature type="domain" description="Mur ligase central" evidence="23">
    <location>
        <begin position="54"/>
        <end position="200"/>
    </location>
</feature>
<dbReference type="EMBL" id="BSST01000001">
    <property type="protein sequence ID" value="GLX77439.1"/>
    <property type="molecule type" value="Genomic_DNA"/>
</dbReference>
<evidence type="ECO:0000256" key="8">
    <source>
        <dbReference type="ARBA" id="ARBA00022598"/>
    </source>
</evidence>
<evidence type="ECO:0000256" key="18">
    <source>
        <dbReference type="ARBA" id="ARBA00047808"/>
    </source>
</evidence>
<evidence type="ECO:0000256" key="19">
    <source>
        <dbReference type="ARBA" id="ARBA00049035"/>
    </source>
</evidence>
<keyword evidence="9" id="KW-0479">Metal-binding</keyword>
<dbReference type="NCBIfam" id="TIGR01499">
    <property type="entry name" value="folC"/>
    <property type="match status" value="1"/>
</dbReference>
<dbReference type="Gene3D" id="3.90.190.20">
    <property type="entry name" value="Mur ligase, C-terminal domain"/>
    <property type="match status" value="1"/>
</dbReference>
<keyword evidence="25" id="KW-1185">Reference proteome</keyword>
<evidence type="ECO:0000256" key="2">
    <source>
        <dbReference type="ARBA" id="ARBA00004799"/>
    </source>
</evidence>
<evidence type="ECO:0000313" key="25">
    <source>
        <dbReference type="Proteomes" id="UP001157186"/>
    </source>
</evidence>
<evidence type="ECO:0000256" key="15">
    <source>
        <dbReference type="ARBA" id="ARBA00030592"/>
    </source>
</evidence>
<comment type="pathway">
    <text evidence="2">Cofactor biosynthesis; tetrahydrofolate biosynthesis; 7,8-dihydrofolate from 2-amino-4-hydroxy-6-hydroxymethyl-7,8-dihydropteridine diphosphate and 4-aminobenzoate: step 2/2.</text>
</comment>